<evidence type="ECO:0000256" key="2">
    <source>
        <dbReference type="ARBA" id="ARBA00022840"/>
    </source>
</evidence>
<evidence type="ECO:0000256" key="4">
    <source>
        <dbReference type="SAM" id="MobiDB-lite"/>
    </source>
</evidence>
<dbReference type="Gene3D" id="1.25.40.20">
    <property type="entry name" value="Ankyrin repeat-containing domain"/>
    <property type="match status" value="1"/>
</dbReference>
<dbReference type="Pfam" id="PF12796">
    <property type="entry name" value="Ank_2"/>
    <property type="match status" value="1"/>
</dbReference>
<dbReference type="Gene3D" id="3.40.50.300">
    <property type="entry name" value="P-loop containing nucleotide triphosphate hydrolases"/>
    <property type="match status" value="1"/>
</dbReference>
<feature type="region of interest" description="Disordered" evidence="4">
    <location>
        <begin position="1"/>
        <end position="26"/>
    </location>
</feature>
<dbReference type="PROSITE" id="PS50297">
    <property type="entry name" value="ANK_REP_REGION"/>
    <property type="match status" value="1"/>
</dbReference>
<dbReference type="InterPro" id="IPR003094">
    <property type="entry name" value="6Pfruct_kin"/>
</dbReference>
<dbReference type="Pfam" id="PF00300">
    <property type="entry name" value="His_Phos_1"/>
    <property type="match status" value="1"/>
</dbReference>
<dbReference type="SMART" id="SM00248">
    <property type="entry name" value="ANK"/>
    <property type="match status" value="2"/>
</dbReference>
<dbReference type="Pfam" id="PF01591">
    <property type="entry name" value="6PF2K"/>
    <property type="match status" value="1"/>
</dbReference>
<evidence type="ECO:0000313" key="6">
    <source>
        <dbReference type="EMBL" id="CAD9128349.1"/>
    </source>
</evidence>
<sequence length="1115" mass="116003">MSQESPFVSHQPGPSNRGDKSPRNDSLLAMAPSEVYARETNFAEADAHGHGTSLRLRQSLLGQRDRLLERIRTLPPSRAVRVFPVIRSGQVALLVTLLHNKIVSVHERDYNGCTPLHVAAHMGSDEMVQVLLGFGADVRACDALGRTPTDLAHKNGHAYVVRILTQAARRDAQQAAAEVSPAGGAVMTTMGTASMSGGPVALPQEGTHLGATPPTPPPDGSRAGGPIGTPIMEPSSRFVHARTTSSLDESHNASPGTATVPWTTPGGAGAAAREMPPGMDEGSFLEGSMVNTPAGPGQSQSNARRGSVLVKPLPGFGGSNFGHISLGSPAVGGGGGSSTAPPHTLHSALPPAMVDTRPSSTCATASATGPPSLSTSTAVAAAAETESPAAASTISKPIAAATPSRVASVFTSLSDSVSVVICMVGLPGRGKSFISKHVCRFLNWKGIPCNVFNAGDYRRQILGAEGTSDDAFYDPNNTEAAALREKMAEMACEDAAKFIGSSKVAVSVLDATNTTIERRKKLIEYFRTRKETANARLMFIESVCTRQDVIRENILRAKFGNKDFAHVSNPSEVIDSFNRRIKQYEKVYQTLDDKFEPDLSYIRILNVKETVQLHNVSGIIPTRVANFLLNLHPVAFPIYVCRHGETVGDTSGVFGGDDDLTAEGKRFAQALCDFALARADSSGASFTVMYAENNAPTRETLRPLIERLQAAKESGSDDVPGNINVVAERHLLREINYGSFANLTRQEALQQFPRMFQRLFGKTQQKDVSLSGRQRPLIADPPLDLSRSKAAVILDSELSEVRTYLTEPAMGGSATPAVSGIGAAVSAEFPIGSAMLSATNAGASGLAGPLGLSGAASPAYTGTTRTYAIGGSSLVVGGPAATSTISAASAGPPQLVEPTNLSALSPAPMASPMPQGIGVLPPGMLAPDMPVDATGQPAADTGASPVDPAQPAGAAGAMPPSRGGISAASTATASPAPQGANRALTLAEAATASRGGARGFPAGGFFDSHKYPAYNIGYPRGESTRQVVVRLEDVIMSVARCDGPLLIVCPDTPARGLLAYLCDLAPEQVQYVRLPHQAVVEIGTKGDVRLSALEPVGAVCGANAAGSPLVPNVMT</sequence>
<dbReference type="PRINTS" id="PR00991">
    <property type="entry name" value="6PFRUCTKNASE"/>
</dbReference>
<evidence type="ECO:0000259" key="5">
    <source>
        <dbReference type="Pfam" id="PF01591"/>
    </source>
</evidence>
<dbReference type="InterPro" id="IPR027417">
    <property type="entry name" value="P-loop_NTPase"/>
</dbReference>
<evidence type="ECO:0000256" key="1">
    <source>
        <dbReference type="ARBA" id="ARBA00022741"/>
    </source>
</evidence>
<name>A0A7S1QC40_NEODS</name>
<feature type="region of interest" description="Disordered" evidence="4">
    <location>
        <begin position="930"/>
        <end position="979"/>
    </location>
</feature>
<dbReference type="GO" id="GO:0006003">
    <property type="term" value="P:fructose 2,6-bisphosphate metabolic process"/>
    <property type="evidence" value="ECO:0007669"/>
    <property type="project" value="InterPro"/>
</dbReference>
<protein>
    <recommendedName>
        <fullName evidence="5">6-phosphofructo-2-kinase domain-containing protein</fullName>
    </recommendedName>
</protein>
<dbReference type="CDD" id="cd07067">
    <property type="entry name" value="HP_PGM_like"/>
    <property type="match status" value="1"/>
</dbReference>
<keyword evidence="3" id="KW-0040">ANK repeat</keyword>
<dbReference type="GO" id="GO:0005524">
    <property type="term" value="F:ATP binding"/>
    <property type="evidence" value="ECO:0007669"/>
    <property type="project" value="UniProtKB-KW"/>
</dbReference>
<dbReference type="SUPFAM" id="SSF53254">
    <property type="entry name" value="Phosphoglycerate mutase-like"/>
    <property type="match status" value="2"/>
</dbReference>
<dbReference type="GO" id="GO:0006000">
    <property type="term" value="P:fructose metabolic process"/>
    <property type="evidence" value="ECO:0007669"/>
    <property type="project" value="InterPro"/>
</dbReference>
<dbReference type="SUPFAM" id="SSF48403">
    <property type="entry name" value="Ankyrin repeat"/>
    <property type="match status" value="1"/>
</dbReference>
<dbReference type="GO" id="GO:0004331">
    <property type="term" value="F:fructose-2,6-bisphosphate 2-phosphatase activity"/>
    <property type="evidence" value="ECO:0007669"/>
    <property type="project" value="TreeGrafter"/>
</dbReference>
<dbReference type="InterPro" id="IPR029033">
    <property type="entry name" value="His_PPase_superfam"/>
</dbReference>
<dbReference type="PANTHER" id="PTHR10606:SF50">
    <property type="entry name" value="6-BIPHOSPHATASE, PUTATIVE-RELATED"/>
    <property type="match status" value="1"/>
</dbReference>
<dbReference type="EMBL" id="HBGF01031553">
    <property type="protein sequence ID" value="CAD9128349.1"/>
    <property type="molecule type" value="Transcribed_RNA"/>
</dbReference>
<dbReference type="SUPFAM" id="SSF52540">
    <property type="entry name" value="P-loop containing nucleoside triphosphate hydrolases"/>
    <property type="match status" value="1"/>
</dbReference>
<dbReference type="InterPro" id="IPR013078">
    <property type="entry name" value="His_Pase_superF_clade-1"/>
</dbReference>
<accession>A0A7S1QC40</accession>
<feature type="region of interest" description="Disordered" evidence="4">
    <location>
        <begin position="244"/>
        <end position="281"/>
    </location>
</feature>
<dbReference type="Gene3D" id="3.40.50.1240">
    <property type="entry name" value="Phosphoglycerate mutase-like"/>
    <property type="match status" value="2"/>
</dbReference>
<organism evidence="6">
    <name type="scientific">Neobodo designis</name>
    <name type="common">Flagellated protozoan</name>
    <name type="synonym">Bodo designis</name>
    <dbReference type="NCBI Taxonomy" id="312471"/>
    <lineage>
        <taxon>Eukaryota</taxon>
        <taxon>Discoba</taxon>
        <taxon>Euglenozoa</taxon>
        <taxon>Kinetoplastea</taxon>
        <taxon>Metakinetoplastina</taxon>
        <taxon>Neobodonida</taxon>
        <taxon>Neobodo</taxon>
    </lineage>
</organism>
<dbReference type="PANTHER" id="PTHR10606">
    <property type="entry name" value="6-PHOSPHOFRUCTO-2-KINASE/FRUCTOSE-2,6-BISPHOSPHATASE"/>
    <property type="match status" value="1"/>
</dbReference>
<dbReference type="InterPro" id="IPR036770">
    <property type="entry name" value="Ankyrin_rpt-contain_sf"/>
</dbReference>
<dbReference type="FunFam" id="3.40.50.300:FF:000644">
    <property type="entry name" value="GpmB, Fructose-2,6-bisphosphatase"/>
    <property type="match status" value="1"/>
</dbReference>
<feature type="region of interest" description="Disordered" evidence="4">
    <location>
        <begin position="332"/>
        <end position="380"/>
    </location>
</feature>
<dbReference type="GO" id="GO:0005829">
    <property type="term" value="C:cytosol"/>
    <property type="evidence" value="ECO:0007669"/>
    <property type="project" value="TreeGrafter"/>
</dbReference>
<feature type="region of interest" description="Disordered" evidence="4">
    <location>
        <begin position="196"/>
        <end position="227"/>
    </location>
</feature>
<dbReference type="PROSITE" id="PS50088">
    <property type="entry name" value="ANK_REPEAT"/>
    <property type="match status" value="1"/>
</dbReference>
<reference evidence="6" key="1">
    <citation type="submission" date="2021-01" db="EMBL/GenBank/DDBJ databases">
        <authorList>
            <person name="Corre E."/>
            <person name="Pelletier E."/>
            <person name="Niang G."/>
            <person name="Scheremetjew M."/>
            <person name="Finn R."/>
            <person name="Kale V."/>
            <person name="Holt S."/>
            <person name="Cochrane G."/>
            <person name="Meng A."/>
            <person name="Brown T."/>
            <person name="Cohen L."/>
        </authorList>
    </citation>
    <scope>NUCLEOTIDE SEQUENCE</scope>
    <source>
        <strain evidence="6">CCAP 1951/1</strain>
    </source>
</reference>
<dbReference type="InterPro" id="IPR013079">
    <property type="entry name" value="6Phosfructo_kin"/>
</dbReference>
<keyword evidence="1" id="KW-0547">Nucleotide-binding</keyword>
<dbReference type="GO" id="GO:0003873">
    <property type="term" value="F:6-phosphofructo-2-kinase activity"/>
    <property type="evidence" value="ECO:0007669"/>
    <property type="project" value="InterPro"/>
</dbReference>
<feature type="compositionally biased region" description="Low complexity" evidence="4">
    <location>
        <begin position="945"/>
        <end position="977"/>
    </location>
</feature>
<feature type="compositionally biased region" description="Polar residues" evidence="4">
    <location>
        <begin position="1"/>
        <end position="14"/>
    </location>
</feature>
<evidence type="ECO:0000256" key="3">
    <source>
        <dbReference type="PROSITE-ProRule" id="PRU00023"/>
    </source>
</evidence>
<dbReference type="AlphaFoldDB" id="A0A7S1QC40"/>
<proteinExistence type="predicted"/>
<feature type="compositionally biased region" description="Low complexity" evidence="4">
    <location>
        <begin position="255"/>
        <end position="265"/>
    </location>
</feature>
<feature type="compositionally biased region" description="Polar residues" evidence="4">
    <location>
        <begin position="357"/>
        <end position="373"/>
    </location>
</feature>
<feature type="domain" description="6-phosphofructo-2-kinase" evidence="5">
    <location>
        <begin position="415"/>
        <end position="633"/>
    </location>
</feature>
<feature type="repeat" description="ANK" evidence="3">
    <location>
        <begin position="111"/>
        <end position="143"/>
    </location>
</feature>
<dbReference type="InterPro" id="IPR002110">
    <property type="entry name" value="Ankyrin_rpt"/>
</dbReference>
<keyword evidence="2" id="KW-0067">ATP-binding</keyword>
<gene>
    <name evidence="6" type="ORF">NDES1114_LOCUS21069</name>
</gene>